<evidence type="ECO:0000313" key="1">
    <source>
        <dbReference type="EMBL" id="CAF1001481.1"/>
    </source>
</evidence>
<comment type="caution">
    <text evidence="1">The sequence shown here is derived from an EMBL/GenBank/DDBJ whole genome shotgun (WGS) entry which is preliminary data.</text>
</comment>
<protein>
    <submittedName>
        <fullName evidence="1">Uncharacterized protein</fullName>
    </submittedName>
</protein>
<dbReference type="AlphaFoldDB" id="A0A814GVP5"/>
<organism evidence="1 2">
    <name type="scientific">Rotaria sordida</name>
    <dbReference type="NCBI Taxonomy" id="392033"/>
    <lineage>
        <taxon>Eukaryota</taxon>
        <taxon>Metazoa</taxon>
        <taxon>Spiralia</taxon>
        <taxon>Gnathifera</taxon>
        <taxon>Rotifera</taxon>
        <taxon>Eurotatoria</taxon>
        <taxon>Bdelloidea</taxon>
        <taxon>Philodinida</taxon>
        <taxon>Philodinidae</taxon>
        <taxon>Rotaria</taxon>
    </lineage>
</organism>
<sequence length="273" mass="29454">MCNTTCLVSDTFDDSTSGVKCYQSYCVPPNISQFEINPHRIEMQGILCLNKAECQIELQKIDVYCRADDCSQPEIFKEIRHELTFALGDLSALRNLTCSTMASTAQFYSTKATSTPPFYNPNSCNSSLLMPGLNGSCITIIDANNEAIDFLLNLPNTADSTQIANALTVYFSSISNPNLSQHRNRTLPLANVDTLVGFLNYSVTLNAATSFIICRPTDEKDIALGASFQSGSGGQIIKNSTEADIINSNLTAAAILNPSSLIGADTFIVDNGG</sequence>
<dbReference type="Proteomes" id="UP000663882">
    <property type="component" value="Unassembled WGS sequence"/>
</dbReference>
<name>A0A814GVP5_9BILA</name>
<gene>
    <name evidence="1" type="ORF">RFH988_LOCUS14196</name>
</gene>
<accession>A0A814GVP5</accession>
<dbReference type="EMBL" id="CAJNOO010000650">
    <property type="protein sequence ID" value="CAF1001481.1"/>
    <property type="molecule type" value="Genomic_DNA"/>
</dbReference>
<evidence type="ECO:0000313" key="2">
    <source>
        <dbReference type="Proteomes" id="UP000663882"/>
    </source>
</evidence>
<proteinExistence type="predicted"/>
<reference evidence="1" key="1">
    <citation type="submission" date="2021-02" db="EMBL/GenBank/DDBJ databases">
        <authorList>
            <person name="Nowell W R."/>
        </authorList>
    </citation>
    <scope>NUCLEOTIDE SEQUENCE</scope>
</reference>